<evidence type="ECO:0000313" key="2">
    <source>
        <dbReference type="Proteomes" id="UP000651057"/>
    </source>
</evidence>
<dbReference type="AlphaFoldDB" id="A0A936ZXR6"/>
<keyword evidence="2" id="KW-1185">Reference proteome</keyword>
<name>A0A936ZXR6_9FLAO</name>
<sequence length="143" mass="16326">MKKVIVFCITLALFVSCKFGENSKNGNNNDENFTVPKELRTIQGTVVGEKKKKIAFAAVKLYLDDNDCMSAYTDDNGFFEFKVDELRIKDQSHFEIVYKGYAENLLSIRNYDDNKPIVLSKKGKVIPAADYHVFYESIKSCNN</sequence>
<accession>A0A936ZXR6</accession>
<evidence type="ECO:0000313" key="1">
    <source>
        <dbReference type="EMBL" id="MBL0684231.1"/>
    </source>
</evidence>
<dbReference type="EMBL" id="JAERQJ010000004">
    <property type="protein sequence ID" value="MBL0684231.1"/>
    <property type="molecule type" value="Genomic_DNA"/>
</dbReference>
<reference evidence="1" key="1">
    <citation type="submission" date="2021-01" db="EMBL/GenBank/DDBJ databases">
        <authorList>
            <person name="Zhong Y.L."/>
        </authorList>
    </citation>
    <scope>NUCLEOTIDE SEQUENCE</scope>
    <source>
        <strain evidence="1">KCTC 23302</strain>
    </source>
</reference>
<comment type="caution">
    <text evidence="1">The sequence shown here is derived from an EMBL/GenBank/DDBJ whole genome shotgun (WGS) entry which is preliminary data.</text>
</comment>
<dbReference type="PROSITE" id="PS51257">
    <property type="entry name" value="PROKAR_LIPOPROTEIN"/>
    <property type="match status" value="1"/>
</dbReference>
<dbReference type="RefSeq" id="WP_201920032.1">
    <property type="nucleotide sequence ID" value="NZ_BAABAX010000003.1"/>
</dbReference>
<evidence type="ECO:0008006" key="3">
    <source>
        <dbReference type="Google" id="ProtNLM"/>
    </source>
</evidence>
<proteinExistence type="predicted"/>
<protein>
    <recommendedName>
        <fullName evidence="3">Carboxypeptidase regulatory-like domain-containing protein</fullName>
    </recommendedName>
</protein>
<gene>
    <name evidence="1" type="ORF">JJQ60_11935</name>
</gene>
<organism evidence="1 2">
    <name type="scientific">Aquimarina mytili</name>
    <dbReference type="NCBI Taxonomy" id="874423"/>
    <lineage>
        <taxon>Bacteria</taxon>
        <taxon>Pseudomonadati</taxon>
        <taxon>Bacteroidota</taxon>
        <taxon>Flavobacteriia</taxon>
        <taxon>Flavobacteriales</taxon>
        <taxon>Flavobacteriaceae</taxon>
        <taxon>Aquimarina</taxon>
    </lineage>
</organism>
<dbReference type="Proteomes" id="UP000651057">
    <property type="component" value="Unassembled WGS sequence"/>
</dbReference>